<dbReference type="InterPro" id="IPR011546">
    <property type="entry name" value="Pept_M41_FtsH_extracell"/>
</dbReference>
<evidence type="ECO:0000256" key="6">
    <source>
        <dbReference type="ARBA" id="ARBA00022723"/>
    </source>
</evidence>
<dbReference type="SUPFAM" id="SSF140990">
    <property type="entry name" value="FtsH protease domain-like"/>
    <property type="match status" value="1"/>
</dbReference>
<organism evidence="19">
    <name type="scientific">candidate division TA06 bacterium ADurb.Bin417</name>
    <dbReference type="NCBI Taxonomy" id="1852828"/>
    <lineage>
        <taxon>Bacteria</taxon>
        <taxon>Bacteria division TA06</taxon>
    </lineage>
</organism>
<sequence length="630" mass="70598">MDKKKEPKGRPPQAPLPIQGPNFWRGLLPWVVLFIFIFYLAYSSKMIGGHKVEKLTYSQFLEAIDKGEVTGKVTFQEGNLSGKLSSGKEFRSFSNDPDLYKILKERKVELDVQPEAGRFIWLQLAAGLLPVFLIVGFFWFMFYRRSNQGGGDQILSFGRIRPQPLSESRPKTTFKDVAGYEEAKEELQEVIDFLRDPQRFQKLGGRIPKGVLIIGPPGTGKTLFAKAVAGEAEVSFLSISGSEFVEMFVGVGASRVRDLFRQARKMAPSIIFIDEIDAVGRQRFAGLGGGHDEREQTLNQLLVEMDGFNTDEGIILMAATNRPDVLDPALLRPGRFDRQVIVPLPEFTERLAILKVHCKHKRIAPDVDLNVVARATPGMAGADLANLVNEAALFAVRKNHTQVEMGDLEEALDKVMMGAQRKSMVLDKDEKEVIAYHEAGHALVQLSLPESQPIHKMTIIPRGRSLGATHILPEKDIHVESEVYFRNSLVSLLGGRAAEKIVYKRIYTGAESDLQVATELARQMVCEWGMSSRMGPVSYHNRSLGEVFLGRDIARPREYSETTAREIDEEVKNLLENSEREALKILQSRKKTLEKLARALLEKETLSGKEIEELVAPEEPRPEEPKLPLA</sequence>
<keyword evidence="11 15" id="KW-1133">Transmembrane helix</keyword>
<feature type="domain" description="AAA+ ATPase" evidence="18">
    <location>
        <begin position="207"/>
        <end position="346"/>
    </location>
</feature>
<keyword evidence="12 15" id="KW-0482">Metalloprotease</keyword>
<comment type="similarity">
    <text evidence="16">Belongs to the AAA ATPase family.</text>
</comment>
<dbReference type="Pfam" id="PF00004">
    <property type="entry name" value="AAA"/>
    <property type="match status" value="1"/>
</dbReference>
<dbReference type="InterPro" id="IPR003593">
    <property type="entry name" value="AAA+_ATPase"/>
</dbReference>
<evidence type="ECO:0000256" key="17">
    <source>
        <dbReference type="SAM" id="MobiDB-lite"/>
    </source>
</evidence>
<reference evidence="19" key="1">
    <citation type="submission" date="2017-02" db="EMBL/GenBank/DDBJ databases">
        <title>Delving into the versatile metabolic prowess of the omnipresent phylum Bacteroidetes.</title>
        <authorList>
            <person name="Nobu M.K."/>
            <person name="Mei R."/>
            <person name="Narihiro T."/>
            <person name="Kuroda K."/>
            <person name="Liu W.-T."/>
        </authorList>
    </citation>
    <scope>NUCLEOTIDE SEQUENCE</scope>
    <source>
        <strain evidence="19">ADurb.Bin417</strain>
    </source>
</reference>
<evidence type="ECO:0000256" key="9">
    <source>
        <dbReference type="ARBA" id="ARBA00022833"/>
    </source>
</evidence>
<keyword evidence="5 15" id="KW-0812">Transmembrane</keyword>
<evidence type="ECO:0000259" key="18">
    <source>
        <dbReference type="SMART" id="SM00382"/>
    </source>
</evidence>
<protein>
    <recommendedName>
        <fullName evidence="15">ATP-dependent zinc metalloprotease FtsH</fullName>
        <ecNumber evidence="15">3.4.24.-</ecNumber>
    </recommendedName>
</protein>
<dbReference type="CDD" id="cd19501">
    <property type="entry name" value="RecA-like_FtsH"/>
    <property type="match status" value="1"/>
</dbReference>
<feature type="binding site" evidence="15">
    <location>
        <begin position="215"/>
        <end position="222"/>
    </location>
    <ligand>
        <name>ATP</name>
        <dbReference type="ChEBI" id="CHEBI:30616"/>
    </ligand>
</feature>
<dbReference type="Proteomes" id="UP000485484">
    <property type="component" value="Unassembled WGS sequence"/>
</dbReference>
<comment type="cofactor">
    <cofactor evidence="15">
        <name>Zn(2+)</name>
        <dbReference type="ChEBI" id="CHEBI:29105"/>
    </cofactor>
    <text evidence="15">Binds 1 zinc ion per subunit.</text>
</comment>
<comment type="subcellular location">
    <subcellularLocation>
        <location evidence="15">Cell membrane</location>
        <topology evidence="15">Multi-pass membrane protein</topology>
        <orientation evidence="15">Cytoplasmic side</orientation>
    </subcellularLocation>
    <subcellularLocation>
        <location evidence="1">Membrane</location>
    </subcellularLocation>
</comment>
<dbReference type="InterPro" id="IPR037219">
    <property type="entry name" value="Peptidase_M41-like"/>
</dbReference>
<dbReference type="GO" id="GO:0008270">
    <property type="term" value="F:zinc ion binding"/>
    <property type="evidence" value="ECO:0007669"/>
    <property type="project" value="UniProtKB-UniRule"/>
</dbReference>
<dbReference type="PROSITE" id="PS00674">
    <property type="entry name" value="AAA"/>
    <property type="match status" value="1"/>
</dbReference>
<keyword evidence="4 15" id="KW-0645">Protease</keyword>
<comment type="subunit">
    <text evidence="15">Homohexamer.</text>
</comment>
<dbReference type="SUPFAM" id="SSF52540">
    <property type="entry name" value="P-loop containing nucleoside triphosphate hydrolases"/>
    <property type="match status" value="1"/>
</dbReference>
<evidence type="ECO:0000256" key="1">
    <source>
        <dbReference type="ARBA" id="ARBA00004370"/>
    </source>
</evidence>
<evidence type="ECO:0000256" key="13">
    <source>
        <dbReference type="ARBA" id="ARBA00023136"/>
    </source>
</evidence>
<evidence type="ECO:0000256" key="7">
    <source>
        <dbReference type="ARBA" id="ARBA00022741"/>
    </source>
</evidence>
<dbReference type="Gene3D" id="3.40.50.300">
    <property type="entry name" value="P-loop containing nucleotide triphosphate hydrolases"/>
    <property type="match status" value="1"/>
</dbReference>
<dbReference type="NCBIfam" id="TIGR01241">
    <property type="entry name" value="FtsH_fam"/>
    <property type="match status" value="1"/>
</dbReference>
<dbReference type="PANTHER" id="PTHR23076:SF97">
    <property type="entry name" value="ATP-DEPENDENT ZINC METALLOPROTEASE YME1L1"/>
    <property type="match status" value="1"/>
</dbReference>
<keyword evidence="8 15" id="KW-0378">Hydrolase</keyword>
<name>A0A1V5MFA1_UNCT6</name>
<dbReference type="FunFam" id="1.10.8.60:FF:000001">
    <property type="entry name" value="ATP-dependent zinc metalloprotease FtsH"/>
    <property type="match status" value="1"/>
</dbReference>
<dbReference type="Gene3D" id="1.20.58.760">
    <property type="entry name" value="Peptidase M41"/>
    <property type="match status" value="1"/>
</dbReference>
<evidence type="ECO:0000256" key="14">
    <source>
        <dbReference type="ARBA" id="ARBA00061570"/>
    </source>
</evidence>
<feature type="binding site" evidence="15">
    <location>
        <position position="441"/>
    </location>
    <ligand>
        <name>Zn(2+)</name>
        <dbReference type="ChEBI" id="CHEBI:29105"/>
        <note>catalytic</note>
    </ligand>
</feature>
<evidence type="ECO:0000256" key="5">
    <source>
        <dbReference type="ARBA" id="ARBA00022692"/>
    </source>
</evidence>
<keyword evidence="9 15" id="KW-0862">Zinc</keyword>
<evidence type="ECO:0000256" key="12">
    <source>
        <dbReference type="ARBA" id="ARBA00023049"/>
    </source>
</evidence>
<evidence type="ECO:0000313" key="19">
    <source>
        <dbReference type="EMBL" id="OPZ91481.1"/>
    </source>
</evidence>
<dbReference type="FunFam" id="1.20.58.760:FF:000001">
    <property type="entry name" value="ATP-dependent zinc metalloprotease FtsH"/>
    <property type="match status" value="1"/>
</dbReference>
<dbReference type="SMART" id="SM00382">
    <property type="entry name" value="AAA"/>
    <property type="match status" value="1"/>
</dbReference>
<dbReference type="InterPro" id="IPR041569">
    <property type="entry name" value="AAA_lid_3"/>
</dbReference>
<dbReference type="GO" id="GO:0005886">
    <property type="term" value="C:plasma membrane"/>
    <property type="evidence" value="ECO:0007669"/>
    <property type="project" value="UniProtKB-SubCell"/>
</dbReference>
<feature type="binding site" evidence="15">
    <location>
        <position position="437"/>
    </location>
    <ligand>
        <name>Zn(2+)</name>
        <dbReference type="ChEBI" id="CHEBI:29105"/>
        <note>catalytic</note>
    </ligand>
</feature>
<dbReference type="InterPro" id="IPR003959">
    <property type="entry name" value="ATPase_AAA_core"/>
</dbReference>
<feature type="region of interest" description="Disordered" evidence="17">
    <location>
        <begin position="609"/>
        <end position="630"/>
    </location>
</feature>
<proteinExistence type="inferred from homology"/>
<comment type="caution">
    <text evidence="19">The sequence shown here is derived from an EMBL/GenBank/DDBJ whole genome shotgun (WGS) entry which is preliminary data.</text>
</comment>
<evidence type="ECO:0000256" key="4">
    <source>
        <dbReference type="ARBA" id="ARBA00022670"/>
    </source>
</evidence>
<evidence type="ECO:0000256" key="11">
    <source>
        <dbReference type="ARBA" id="ARBA00022989"/>
    </source>
</evidence>
<keyword evidence="13 15" id="KW-0472">Membrane</keyword>
<dbReference type="GO" id="GO:0005524">
    <property type="term" value="F:ATP binding"/>
    <property type="evidence" value="ECO:0007669"/>
    <property type="project" value="UniProtKB-UniRule"/>
</dbReference>
<evidence type="ECO:0000256" key="3">
    <source>
        <dbReference type="ARBA" id="ARBA00022475"/>
    </source>
</evidence>
<feature type="active site" evidence="15">
    <location>
        <position position="438"/>
    </location>
</feature>
<feature type="transmembrane region" description="Helical" evidence="15">
    <location>
        <begin position="23"/>
        <end position="42"/>
    </location>
</feature>
<dbReference type="EMBL" id="MWAK01000173">
    <property type="protein sequence ID" value="OPZ91481.1"/>
    <property type="molecule type" value="Genomic_DNA"/>
</dbReference>
<evidence type="ECO:0000256" key="2">
    <source>
        <dbReference type="ARBA" id="ARBA00010044"/>
    </source>
</evidence>
<dbReference type="InterPro" id="IPR000642">
    <property type="entry name" value="Peptidase_M41"/>
</dbReference>
<dbReference type="GO" id="GO:0004222">
    <property type="term" value="F:metalloendopeptidase activity"/>
    <property type="evidence" value="ECO:0007669"/>
    <property type="project" value="InterPro"/>
</dbReference>
<dbReference type="PANTHER" id="PTHR23076">
    <property type="entry name" value="METALLOPROTEASE M41 FTSH"/>
    <property type="match status" value="1"/>
</dbReference>
<gene>
    <name evidence="15 19" type="primary">ftsH</name>
    <name evidence="19" type="ORF">BWY73_01079</name>
</gene>
<keyword evidence="10 15" id="KW-0067">ATP-binding</keyword>
<comment type="function">
    <text evidence="15">Acts as a processive, ATP-dependent zinc metallopeptidase for both cytoplasmic and membrane proteins. Plays a role in the quality control of integral membrane proteins.</text>
</comment>
<keyword evidence="3 15" id="KW-1003">Cell membrane</keyword>
<dbReference type="InterPro" id="IPR005936">
    <property type="entry name" value="FtsH"/>
</dbReference>
<feature type="transmembrane region" description="Helical" evidence="15">
    <location>
        <begin position="119"/>
        <end position="142"/>
    </location>
</feature>
<dbReference type="InterPro" id="IPR027417">
    <property type="entry name" value="P-loop_NTPase"/>
</dbReference>
<evidence type="ECO:0000256" key="8">
    <source>
        <dbReference type="ARBA" id="ARBA00022801"/>
    </source>
</evidence>
<dbReference type="GO" id="GO:0006508">
    <property type="term" value="P:proteolysis"/>
    <property type="evidence" value="ECO:0007669"/>
    <property type="project" value="UniProtKB-KW"/>
</dbReference>
<comment type="similarity">
    <text evidence="2 15">In the C-terminal section; belongs to the peptidase M41 family.</text>
</comment>
<dbReference type="EC" id="3.4.24.-" evidence="15"/>
<keyword evidence="7 15" id="KW-0547">Nucleotide-binding</keyword>
<evidence type="ECO:0000256" key="16">
    <source>
        <dbReference type="RuleBase" id="RU003651"/>
    </source>
</evidence>
<comment type="similarity">
    <text evidence="14 15">In the central section; belongs to the AAA ATPase family.</text>
</comment>
<dbReference type="Gene3D" id="1.10.8.60">
    <property type="match status" value="1"/>
</dbReference>
<feature type="binding site" evidence="15">
    <location>
        <position position="513"/>
    </location>
    <ligand>
        <name>Zn(2+)</name>
        <dbReference type="ChEBI" id="CHEBI:29105"/>
        <note>catalytic</note>
    </ligand>
</feature>
<dbReference type="Pfam" id="PF01434">
    <property type="entry name" value="Peptidase_M41"/>
    <property type="match status" value="1"/>
</dbReference>
<dbReference type="GO" id="GO:0016887">
    <property type="term" value="F:ATP hydrolysis activity"/>
    <property type="evidence" value="ECO:0007669"/>
    <property type="project" value="UniProtKB-UniRule"/>
</dbReference>
<dbReference type="FunFam" id="3.40.50.300:FF:000001">
    <property type="entry name" value="ATP-dependent zinc metalloprotease FtsH"/>
    <property type="match status" value="1"/>
</dbReference>
<dbReference type="AlphaFoldDB" id="A0A1V5MFA1"/>
<accession>A0A1V5MFA1</accession>
<dbReference type="GO" id="GO:0004176">
    <property type="term" value="F:ATP-dependent peptidase activity"/>
    <property type="evidence" value="ECO:0007669"/>
    <property type="project" value="InterPro"/>
</dbReference>
<keyword evidence="6 15" id="KW-0479">Metal-binding</keyword>
<dbReference type="InterPro" id="IPR003960">
    <property type="entry name" value="ATPase_AAA_CS"/>
</dbReference>
<evidence type="ECO:0000256" key="15">
    <source>
        <dbReference type="HAMAP-Rule" id="MF_01458"/>
    </source>
</evidence>
<dbReference type="HAMAP" id="MF_01458">
    <property type="entry name" value="FtsH"/>
    <property type="match status" value="1"/>
</dbReference>
<dbReference type="Pfam" id="PF06480">
    <property type="entry name" value="FtsH_ext"/>
    <property type="match status" value="1"/>
</dbReference>
<dbReference type="Pfam" id="PF17862">
    <property type="entry name" value="AAA_lid_3"/>
    <property type="match status" value="1"/>
</dbReference>
<dbReference type="GO" id="GO:0030163">
    <property type="term" value="P:protein catabolic process"/>
    <property type="evidence" value="ECO:0007669"/>
    <property type="project" value="UniProtKB-UniRule"/>
</dbReference>
<dbReference type="Gene3D" id="3.30.720.210">
    <property type="match status" value="1"/>
</dbReference>
<evidence type="ECO:0000256" key="10">
    <source>
        <dbReference type="ARBA" id="ARBA00022840"/>
    </source>
</evidence>